<dbReference type="EC" id="2.7.7.41" evidence="6 18"/>
<keyword evidence="13 19" id="KW-1133">Transmembrane helix</keyword>
<comment type="similarity">
    <text evidence="5 18">Belongs to the CDS family.</text>
</comment>
<evidence type="ECO:0000256" key="4">
    <source>
        <dbReference type="ARBA" id="ARBA00005189"/>
    </source>
</evidence>
<evidence type="ECO:0000256" key="9">
    <source>
        <dbReference type="ARBA" id="ARBA00022516"/>
    </source>
</evidence>
<accession>A0ABW2DJG5</accession>
<dbReference type="GO" id="GO:0016779">
    <property type="term" value="F:nucleotidyltransferase activity"/>
    <property type="evidence" value="ECO:0007669"/>
    <property type="project" value="UniProtKB-KW"/>
</dbReference>
<dbReference type="EMBL" id="JBHSYQ010000003">
    <property type="protein sequence ID" value="MFC6996723.1"/>
    <property type="molecule type" value="Genomic_DNA"/>
</dbReference>
<keyword evidence="21" id="KW-1185">Reference proteome</keyword>
<evidence type="ECO:0000256" key="16">
    <source>
        <dbReference type="ARBA" id="ARBA00023209"/>
    </source>
</evidence>
<evidence type="ECO:0000256" key="17">
    <source>
        <dbReference type="ARBA" id="ARBA00023264"/>
    </source>
</evidence>
<dbReference type="Pfam" id="PF01148">
    <property type="entry name" value="CTP_transf_1"/>
    <property type="match status" value="1"/>
</dbReference>
<evidence type="ECO:0000256" key="2">
    <source>
        <dbReference type="ARBA" id="ARBA00004651"/>
    </source>
</evidence>
<evidence type="ECO:0000313" key="21">
    <source>
        <dbReference type="Proteomes" id="UP001596405"/>
    </source>
</evidence>
<keyword evidence="10 18" id="KW-0808">Transferase</keyword>
<evidence type="ECO:0000256" key="15">
    <source>
        <dbReference type="ARBA" id="ARBA00023136"/>
    </source>
</evidence>
<reference evidence="21" key="1">
    <citation type="journal article" date="2019" name="Int. J. Syst. Evol. Microbiol.">
        <title>The Global Catalogue of Microorganisms (GCM) 10K type strain sequencing project: providing services to taxonomists for standard genome sequencing and annotation.</title>
        <authorList>
            <consortium name="The Broad Institute Genomics Platform"/>
            <consortium name="The Broad Institute Genome Sequencing Center for Infectious Disease"/>
            <person name="Wu L."/>
            <person name="Ma J."/>
        </authorList>
    </citation>
    <scope>NUCLEOTIDE SEQUENCE [LARGE SCALE GENOMIC DNA]</scope>
    <source>
        <strain evidence="21">CGMCC 4.7393</strain>
    </source>
</reference>
<comment type="subcellular location">
    <subcellularLocation>
        <location evidence="2">Cell membrane</location>
        <topology evidence="2">Multi-pass membrane protein</topology>
    </subcellularLocation>
</comment>
<evidence type="ECO:0000256" key="1">
    <source>
        <dbReference type="ARBA" id="ARBA00001698"/>
    </source>
</evidence>
<keyword evidence="8" id="KW-1003">Cell membrane</keyword>
<organism evidence="20 21">
    <name type="scientific">Rufibacter roseus</name>
    <dbReference type="NCBI Taxonomy" id="1567108"/>
    <lineage>
        <taxon>Bacteria</taxon>
        <taxon>Pseudomonadati</taxon>
        <taxon>Bacteroidota</taxon>
        <taxon>Cytophagia</taxon>
        <taxon>Cytophagales</taxon>
        <taxon>Hymenobacteraceae</taxon>
        <taxon>Rufibacter</taxon>
    </lineage>
</organism>
<evidence type="ECO:0000256" key="6">
    <source>
        <dbReference type="ARBA" id="ARBA00012487"/>
    </source>
</evidence>
<feature type="transmembrane region" description="Helical" evidence="19">
    <location>
        <begin position="20"/>
        <end position="46"/>
    </location>
</feature>
<feature type="transmembrane region" description="Helical" evidence="19">
    <location>
        <begin position="90"/>
        <end position="107"/>
    </location>
</feature>
<keyword evidence="12 18" id="KW-0548">Nucleotidyltransferase</keyword>
<keyword evidence="17" id="KW-1208">Phospholipid metabolism</keyword>
<dbReference type="PANTHER" id="PTHR46382">
    <property type="entry name" value="PHOSPHATIDATE CYTIDYLYLTRANSFERASE"/>
    <property type="match status" value="1"/>
</dbReference>
<sequence length="277" mass="30592">MEQTKKPLNNFQQRVLAGVIGGAVFIGAIYFSVWSFFLLFLVLTILGQLEFYRLLSEKGYHPQRSVGLLLGVGAYLVGFAAEYGTLATEWLFLMPPIVLLALIAELYRKKELPFVNVAFTLLGVFYVAAPFALLHVLAFQTDQYSWQIVLGVMFLIWSSDSGAYAAGKSFGKHKLFPRISPGKTWEGWAGGLVLAVVVAWGLSFFFQDLSLELWLGMAVLIGIFGVLGDLVESMLKRSLGVKDSGTLIPGHGGILDRFDSLIMVIPFLVAFLELVRL</sequence>
<feature type="transmembrane region" description="Helical" evidence="19">
    <location>
        <begin position="66"/>
        <end position="84"/>
    </location>
</feature>
<comment type="catalytic activity">
    <reaction evidence="1 18">
        <text>a 1,2-diacyl-sn-glycero-3-phosphate + CTP + H(+) = a CDP-1,2-diacyl-sn-glycerol + diphosphate</text>
        <dbReference type="Rhea" id="RHEA:16229"/>
        <dbReference type="ChEBI" id="CHEBI:15378"/>
        <dbReference type="ChEBI" id="CHEBI:33019"/>
        <dbReference type="ChEBI" id="CHEBI:37563"/>
        <dbReference type="ChEBI" id="CHEBI:58332"/>
        <dbReference type="ChEBI" id="CHEBI:58608"/>
        <dbReference type="EC" id="2.7.7.41"/>
    </reaction>
</comment>
<comment type="pathway">
    <text evidence="3 18">Phospholipid metabolism; CDP-diacylglycerol biosynthesis; CDP-diacylglycerol from sn-glycerol 3-phosphate: step 3/3.</text>
</comment>
<feature type="transmembrane region" description="Helical" evidence="19">
    <location>
        <begin position="187"/>
        <end position="207"/>
    </location>
</feature>
<feature type="transmembrane region" description="Helical" evidence="19">
    <location>
        <begin position="114"/>
        <end position="138"/>
    </location>
</feature>
<keyword evidence="15 19" id="KW-0472">Membrane</keyword>
<keyword evidence="9" id="KW-0444">Lipid biosynthesis</keyword>
<evidence type="ECO:0000256" key="19">
    <source>
        <dbReference type="SAM" id="Phobius"/>
    </source>
</evidence>
<dbReference type="RefSeq" id="WP_066623681.1">
    <property type="nucleotide sequence ID" value="NZ_JBHSYQ010000003.1"/>
</dbReference>
<comment type="caution">
    <text evidence="20">The sequence shown here is derived from an EMBL/GenBank/DDBJ whole genome shotgun (WGS) entry which is preliminary data.</text>
</comment>
<dbReference type="InterPro" id="IPR000374">
    <property type="entry name" value="PC_trans"/>
</dbReference>
<protein>
    <recommendedName>
        <fullName evidence="7 18">Phosphatidate cytidylyltransferase</fullName>
        <ecNumber evidence="6 18">2.7.7.41</ecNumber>
    </recommendedName>
</protein>
<evidence type="ECO:0000256" key="11">
    <source>
        <dbReference type="ARBA" id="ARBA00022692"/>
    </source>
</evidence>
<evidence type="ECO:0000313" key="20">
    <source>
        <dbReference type="EMBL" id="MFC6996723.1"/>
    </source>
</evidence>
<keyword evidence="14" id="KW-0443">Lipid metabolism</keyword>
<evidence type="ECO:0000256" key="7">
    <source>
        <dbReference type="ARBA" id="ARBA00019373"/>
    </source>
</evidence>
<dbReference type="PANTHER" id="PTHR46382:SF1">
    <property type="entry name" value="PHOSPHATIDATE CYTIDYLYLTRANSFERASE"/>
    <property type="match status" value="1"/>
</dbReference>
<evidence type="ECO:0000256" key="5">
    <source>
        <dbReference type="ARBA" id="ARBA00010185"/>
    </source>
</evidence>
<dbReference type="PROSITE" id="PS01315">
    <property type="entry name" value="CDS"/>
    <property type="match status" value="1"/>
</dbReference>
<keyword evidence="11 18" id="KW-0812">Transmembrane</keyword>
<dbReference type="Proteomes" id="UP001596405">
    <property type="component" value="Unassembled WGS sequence"/>
</dbReference>
<evidence type="ECO:0000256" key="18">
    <source>
        <dbReference type="RuleBase" id="RU003938"/>
    </source>
</evidence>
<feature type="transmembrane region" description="Helical" evidence="19">
    <location>
        <begin position="144"/>
        <end position="166"/>
    </location>
</feature>
<evidence type="ECO:0000256" key="3">
    <source>
        <dbReference type="ARBA" id="ARBA00005119"/>
    </source>
</evidence>
<evidence type="ECO:0000256" key="12">
    <source>
        <dbReference type="ARBA" id="ARBA00022695"/>
    </source>
</evidence>
<evidence type="ECO:0000256" key="8">
    <source>
        <dbReference type="ARBA" id="ARBA00022475"/>
    </source>
</evidence>
<evidence type="ECO:0000256" key="10">
    <source>
        <dbReference type="ARBA" id="ARBA00022679"/>
    </source>
</evidence>
<gene>
    <name evidence="20" type="ORF">ACFQHR_03765</name>
</gene>
<comment type="pathway">
    <text evidence="4">Lipid metabolism.</text>
</comment>
<evidence type="ECO:0000256" key="13">
    <source>
        <dbReference type="ARBA" id="ARBA00022989"/>
    </source>
</evidence>
<evidence type="ECO:0000256" key="14">
    <source>
        <dbReference type="ARBA" id="ARBA00023098"/>
    </source>
</evidence>
<keyword evidence="16" id="KW-0594">Phospholipid biosynthesis</keyword>
<name>A0ABW2DJG5_9BACT</name>
<proteinExistence type="inferred from homology"/>
<feature type="transmembrane region" description="Helical" evidence="19">
    <location>
        <begin position="213"/>
        <end position="231"/>
    </location>
</feature>